<comment type="caution">
    <text evidence="5">The sequence shown here is derived from an EMBL/GenBank/DDBJ whole genome shotgun (WGS) entry which is preliminary data.</text>
</comment>
<evidence type="ECO:0000313" key="6">
    <source>
        <dbReference type="Proteomes" id="UP001139179"/>
    </source>
</evidence>
<organism evidence="5 6">
    <name type="scientific">Halalkalibacter oceani</name>
    <dbReference type="NCBI Taxonomy" id="1653776"/>
    <lineage>
        <taxon>Bacteria</taxon>
        <taxon>Bacillati</taxon>
        <taxon>Bacillota</taxon>
        <taxon>Bacilli</taxon>
        <taxon>Bacillales</taxon>
        <taxon>Bacillaceae</taxon>
        <taxon>Halalkalibacter</taxon>
    </lineage>
</organism>
<gene>
    <name evidence="5" type="ORF">M3202_11900</name>
</gene>
<dbReference type="Pfam" id="PF03480">
    <property type="entry name" value="DctP"/>
    <property type="match status" value="1"/>
</dbReference>
<sequence>MCTKSRPFWILIVLVIFIPFIVACSENRSQPTEGASPSSGDAVNGGGEPELTIRLATNGGPGNMLHDSAYEYAKRIEEKSNGKIKVNVFANSQLGTDLAVMDAANSGSIEMVIVSTALTQKAPEFGVFDIPFLFADRTKVKQFSESDVWQNELKSLLPEHGLVGLGFFENGYRQISNNVRPIHTPEDLEGINIRVPDSRIRIAMFEEFGANPSPLDFSELFTALQQGVYDAQESPMPAIVGSALHEVQQYLSITNHVYSPCYLLASQVWWDTLSPEHQQIFEEVAIETGDWSRDAGQQADDELVDFFKENGVEVNDADIPSFQARIAPVVDIMKENIDPDFVDRVIEAAK</sequence>
<dbReference type="InterPro" id="IPR038404">
    <property type="entry name" value="TRAP_DctP_sf"/>
</dbReference>
<proteinExistence type="inferred from homology"/>
<dbReference type="NCBIfam" id="TIGR00787">
    <property type="entry name" value="dctP"/>
    <property type="match status" value="1"/>
</dbReference>
<dbReference type="InterPro" id="IPR004682">
    <property type="entry name" value="TRAP_DctP"/>
</dbReference>
<dbReference type="PANTHER" id="PTHR33376:SF7">
    <property type="entry name" value="C4-DICARBOXYLATE-BINDING PROTEIN DCTB"/>
    <property type="match status" value="1"/>
</dbReference>
<dbReference type="CDD" id="cd13603">
    <property type="entry name" value="PBP2_TRAP_Siap_TeaA_like"/>
    <property type="match status" value="1"/>
</dbReference>
<keyword evidence="6" id="KW-1185">Reference proteome</keyword>
<evidence type="ECO:0000256" key="1">
    <source>
        <dbReference type="ARBA" id="ARBA00009023"/>
    </source>
</evidence>
<dbReference type="PIRSF" id="PIRSF006470">
    <property type="entry name" value="DctB"/>
    <property type="match status" value="1"/>
</dbReference>
<dbReference type="RefSeq" id="WP_251223544.1">
    <property type="nucleotide sequence ID" value="NZ_JAMBOL010000009.1"/>
</dbReference>
<protein>
    <submittedName>
        <fullName evidence="5">TRAP transporter substrate-binding protein</fullName>
    </submittedName>
</protein>
<name>A0A9X2DQY3_9BACI</name>
<feature type="region of interest" description="Disordered" evidence="4">
    <location>
        <begin position="29"/>
        <end position="60"/>
    </location>
</feature>
<evidence type="ECO:0000256" key="4">
    <source>
        <dbReference type="SAM" id="MobiDB-lite"/>
    </source>
</evidence>
<keyword evidence="3" id="KW-0732">Signal</keyword>
<dbReference type="PROSITE" id="PS51257">
    <property type="entry name" value="PROKAR_LIPOPROTEIN"/>
    <property type="match status" value="1"/>
</dbReference>
<evidence type="ECO:0000256" key="3">
    <source>
        <dbReference type="ARBA" id="ARBA00022729"/>
    </source>
</evidence>
<comment type="similarity">
    <text evidence="1">Belongs to the bacterial solute-binding protein 7 family.</text>
</comment>
<dbReference type="GO" id="GO:0055085">
    <property type="term" value="P:transmembrane transport"/>
    <property type="evidence" value="ECO:0007669"/>
    <property type="project" value="InterPro"/>
</dbReference>
<dbReference type="PANTHER" id="PTHR33376">
    <property type="match status" value="1"/>
</dbReference>
<dbReference type="InterPro" id="IPR018389">
    <property type="entry name" value="DctP_fam"/>
</dbReference>
<accession>A0A9X2DQY3</accession>
<feature type="compositionally biased region" description="Polar residues" evidence="4">
    <location>
        <begin position="29"/>
        <end position="41"/>
    </location>
</feature>
<dbReference type="Gene3D" id="3.40.190.170">
    <property type="entry name" value="Bacterial extracellular solute-binding protein, family 7"/>
    <property type="match status" value="1"/>
</dbReference>
<reference evidence="5" key="1">
    <citation type="submission" date="2022-05" db="EMBL/GenBank/DDBJ databases">
        <title>Comparative Genomics of Spacecraft Associated Microbes.</title>
        <authorList>
            <person name="Tran M.T."/>
            <person name="Wright A."/>
            <person name="Seuylemezian A."/>
            <person name="Eisen J."/>
            <person name="Coil D."/>
        </authorList>
    </citation>
    <scope>NUCLEOTIDE SEQUENCE</scope>
    <source>
        <strain evidence="5">214.1.1</strain>
    </source>
</reference>
<keyword evidence="2" id="KW-0813">Transport</keyword>
<dbReference type="EMBL" id="JAMBOL010000009">
    <property type="protein sequence ID" value="MCM3714782.1"/>
    <property type="molecule type" value="Genomic_DNA"/>
</dbReference>
<dbReference type="GO" id="GO:0030288">
    <property type="term" value="C:outer membrane-bounded periplasmic space"/>
    <property type="evidence" value="ECO:0007669"/>
    <property type="project" value="InterPro"/>
</dbReference>
<dbReference type="AlphaFoldDB" id="A0A9X2DQY3"/>
<evidence type="ECO:0000313" key="5">
    <source>
        <dbReference type="EMBL" id="MCM3714782.1"/>
    </source>
</evidence>
<dbReference type="Proteomes" id="UP001139179">
    <property type="component" value="Unassembled WGS sequence"/>
</dbReference>
<dbReference type="NCBIfam" id="NF037995">
    <property type="entry name" value="TRAP_S1"/>
    <property type="match status" value="1"/>
</dbReference>
<evidence type="ECO:0000256" key="2">
    <source>
        <dbReference type="ARBA" id="ARBA00022448"/>
    </source>
</evidence>